<name>A0A9X2DDJ0_9ACTN</name>
<evidence type="ECO:0000313" key="2">
    <source>
        <dbReference type="EMBL" id="MCM0622499.1"/>
    </source>
</evidence>
<organism evidence="2 3">
    <name type="scientific">Nocardioides bruguierae</name>
    <dbReference type="NCBI Taxonomy" id="2945102"/>
    <lineage>
        <taxon>Bacteria</taxon>
        <taxon>Bacillati</taxon>
        <taxon>Actinomycetota</taxon>
        <taxon>Actinomycetes</taxon>
        <taxon>Propionibacteriales</taxon>
        <taxon>Nocardioidaceae</taxon>
        <taxon>Nocardioides</taxon>
    </lineage>
</organism>
<protein>
    <submittedName>
        <fullName evidence="2">Uncharacterized protein</fullName>
    </submittedName>
</protein>
<feature type="compositionally biased region" description="Pro residues" evidence="1">
    <location>
        <begin position="1"/>
        <end position="10"/>
    </location>
</feature>
<accession>A0A9X2DDJ0</accession>
<feature type="region of interest" description="Disordered" evidence="1">
    <location>
        <begin position="173"/>
        <end position="196"/>
    </location>
</feature>
<evidence type="ECO:0000256" key="1">
    <source>
        <dbReference type="SAM" id="MobiDB-lite"/>
    </source>
</evidence>
<dbReference type="EMBL" id="JAMOIL010000037">
    <property type="protein sequence ID" value="MCM0622499.1"/>
    <property type="molecule type" value="Genomic_DNA"/>
</dbReference>
<reference evidence="2" key="1">
    <citation type="submission" date="2022-05" db="EMBL/GenBank/DDBJ databases">
        <authorList>
            <person name="Tuo L."/>
        </authorList>
    </citation>
    <scope>NUCLEOTIDE SEQUENCE</scope>
    <source>
        <strain evidence="2">BSK12Z-4</strain>
    </source>
</reference>
<dbReference type="Proteomes" id="UP001139485">
    <property type="component" value="Unassembled WGS sequence"/>
</dbReference>
<dbReference type="AlphaFoldDB" id="A0A9X2DDJ0"/>
<proteinExistence type="predicted"/>
<keyword evidence="3" id="KW-1185">Reference proteome</keyword>
<feature type="region of interest" description="Disordered" evidence="1">
    <location>
        <begin position="1"/>
        <end position="40"/>
    </location>
</feature>
<dbReference type="RefSeq" id="WP_250828707.1">
    <property type="nucleotide sequence ID" value="NZ_JAMOIL010000037.1"/>
</dbReference>
<sequence>MPGMGPPPKPADQRARRNAGVAMTRLPASGRSGRTPKWPLPPDIGLAAKITGLEQELRGIEADLEACTISRERAALRKKRGRVETTLREAKALRTTLARSEKTLWAQLWKLPQATQWEKRGWFREVALFTRHQIKAEAGSLDDSKEARQREDRLGLNDQAMLRLRWEIIDDATPASAPTPRSSRNSSKYRDLKVVS</sequence>
<gene>
    <name evidence="2" type="ORF">M8330_19600</name>
</gene>
<comment type="caution">
    <text evidence="2">The sequence shown here is derived from an EMBL/GenBank/DDBJ whole genome shotgun (WGS) entry which is preliminary data.</text>
</comment>
<evidence type="ECO:0000313" key="3">
    <source>
        <dbReference type="Proteomes" id="UP001139485"/>
    </source>
</evidence>